<feature type="compositionally biased region" description="Basic and acidic residues" evidence="1">
    <location>
        <begin position="148"/>
        <end position="163"/>
    </location>
</feature>
<evidence type="ECO:0000313" key="2">
    <source>
        <dbReference type="EMBL" id="GBE62339.1"/>
    </source>
</evidence>
<keyword evidence="3" id="KW-1185">Reference proteome</keyword>
<organism evidence="2 3">
    <name type="scientific">Babesia ovata</name>
    <dbReference type="NCBI Taxonomy" id="189622"/>
    <lineage>
        <taxon>Eukaryota</taxon>
        <taxon>Sar</taxon>
        <taxon>Alveolata</taxon>
        <taxon>Apicomplexa</taxon>
        <taxon>Aconoidasida</taxon>
        <taxon>Piroplasmida</taxon>
        <taxon>Babesiidae</taxon>
        <taxon>Babesia</taxon>
    </lineage>
</organism>
<feature type="compositionally biased region" description="Basic and acidic residues" evidence="1">
    <location>
        <begin position="1"/>
        <end position="21"/>
    </location>
</feature>
<sequence length="163" mass="18029">MASQRDERETEVPSGEDEKNPPKRICTGGNKDGEKDMQKTIELKRLEMSTRKNRELLNDFLAVMLSYRKWDLASQPEKSPSGTGSDGADDNQDAHHGKDQSRKRREMMAMLMQPLLKDLNAAALTDKNSDLASPPEKSPSGTGSDGADDNRSANDSKDECPFS</sequence>
<feature type="region of interest" description="Disordered" evidence="1">
    <location>
        <begin position="1"/>
        <end position="38"/>
    </location>
</feature>
<dbReference type="VEuPathDB" id="PiroplasmaDB:BOVATA_038320"/>
<dbReference type="EMBL" id="BDSA01000004">
    <property type="protein sequence ID" value="GBE62339.1"/>
    <property type="molecule type" value="Genomic_DNA"/>
</dbReference>
<dbReference type="AlphaFoldDB" id="A0A2H6KH91"/>
<evidence type="ECO:0000313" key="3">
    <source>
        <dbReference type="Proteomes" id="UP000236319"/>
    </source>
</evidence>
<feature type="region of interest" description="Disordered" evidence="1">
    <location>
        <begin position="72"/>
        <end position="163"/>
    </location>
</feature>
<evidence type="ECO:0000256" key="1">
    <source>
        <dbReference type="SAM" id="MobiDB-lite"/>
    </source>
</evidence>
<dbReference type="Proteomes" id="UP000236319">
    <property type="component" value="Unassembled WGS sequence"/>
</dbReference>
<dbReference type="GeneID" id="39876109"/>
<dbReference type="RefSeq" id="XP_028868582.1">
    <property type="nucleotide sequence ID" value="XM_029012749.1"/>
</dbReference>
<protein>
    <submittedName>
        <fullName evidence="2">Sodium-dependent neutral amino acid transporter B(0)AT2, putative</fullName>
    </submittedName>
</protein>
<accession>A0A2H6KH91</accession>
<reference evidence="2 3" key="1">
    <citation type="journal article" date="2017" name="BMC Genomics">
        <title>Whole-genome assembly of Babesia ovata and comparative genomics between closely related pathogens.</title>
        <authorList>
            <person name="Yamagishi J."/>
            <person name="Asada M."/>
            <person name="Hakimi H."/>
            <person name="Tanaka T.Q."/>
            <person name="Sugimoto C."/>
            <person name="Kawazu S."/>
        </authorList>
    </citation>
    <scope>NUCLEOTIDE SEQUENCE [LARGE SCALE GENOMIC DNA]</scope>
    <source>
        <strain evidence="2 3">Miyake</strain>
    </source>
</reference>
<proteinExistence type="predicted"/>
<name>A0A2H6KH91_9APIC</name>
<comment type="caution">
    <text evidence="2">The sequence shown here is derived from an EMBL/GenBank/DDBJ whole genome shotgun (WGS) entry which is preliminary data.</text>
</comment>
<gene>
    <name evidence="2" type="ORF">BOVATA_038320</name>
</gene>